<name>K1TIF4_9ZZZZ</name>
<feature type="coiled-coil region" evidence="1">
    <location>
        <begin position="95"/>
        <end position="129"/>
    </location>
</feature>
<dbReference type="EMBL" id="AJWY01006725">
    <property type="protein sequence ID" value="EKC66040.1"/>
    <property type="molecule type" value="Genomic_DNA"/>
</dbReference>
<dbReference type="AlphaFoldDB" id="K1TIF4"/>
<comment type="caution">
    <text evidence="2">The sequence shown here is derived from an EMBL/GenBank/DDBJ whole genome shotgun (WGS) entry which is preliminary data.</text>
</comment>
<evidence type="ECO:0000313" key="2">
    <source>
        <dbReference type="EMBL" id="EKC66040.1"/>
    </source>
</evidence>
<evidence type="ECO:0000256" key="1">
    <source>
        <dbReference type="SAM" id="Coils"/>
    </source>
</evidence>
<accession>K1TIF4</accession>
<protein>
    <submittedName>
        <fullName evidence="2">Fusion protein</fullName>
    </submittedName>
</protein>
<gene>
    <name evidence="2" type="ORF">LEA_10009</name>
</gene>
<keyword evidence="1" id="KW-0175">Coiled coil</keyword>
<proteinExistence type="predicted"/>
<organism evidence="2">
    <name type="scientific">human gut metagenome</name>
    <dbReference type="NCBI Taxonomy" id="408170"/>
    <lineage>
        <taxon>unclassified sequences</taxon>
        <taxon>metagenomes</taxon>
        <taxon>organismal metagenomes</taxon>
    </lineage>
</organism>
<reference evidence="2" key="1">
    <citation type="journal article" date="2013" name="Environ. Microbiol.">
        <title>Microbiota from the distal guts of lean and obese adolescents exhibit partial functional redundancy besides clear differences in community structure.</title>
        <authorList>
            <person name="Ferrer M."/>
            <person name="Ruiz A."/>
            <person name="Lanza F."/>
            <person name="Haange S.B."/>
            <person name="Oberbach A."/>
            <person name="Till H."/>
            <person name="Bargiela R."/>
            <person name="Campoy C."/>
            <person name="Segura M.T."/>
            <person name="Richter M."/>
            <person name="von Bergen M."/>
            <person name="Seifert J."/>
            <person name="Suarez A."/>
        </authorList>
    </citation>
    <scope>NUCLEOTIDE SEQUENCE</scope>
</reference>
<sequence>MSKYYSLLGGTTTDTEIQVAQENQIVIGFGPYMLQDRYVIFQVEHTANGYLYHLVNLDTKEIRRTDILEPLSKKYGIGLYYDDVNHEQMDATEVAALASEAKEKARIKAEKAEAERKRADEQAAIGRKRLAEILPLDAKAMIVARLREDESDPMTDYFSSRTVRTVILGFSRHTRDLFSEMRKYAANMPETAYLSEPNRTLRVPLVAQR</sequence>